<evidence type="ECO:0000313" key="2">
    <source>
        <dbReference type="EMBL" id="MED6170351.1"/>
    </source>
</evidence>
<dbReference type="PANTHER" id="PTHR31790:SF436">
    <property type="entry name" value="F-BOX ASSOCIATED PROTEIN"/>
    <property type="match status" value="1"/>
</dbReference>
<protein>
    <recommendedName>
        <fullName evidence="1">F-box associated beta-propeller type 1 domain-containing protein</fullName>
    </recommendedName>
</protein>
<reference evidence="2 3" key="1">
    <citation type="journal article" date="2023" name="Plants (Basel)">
        <title>Bridging the Gap: Combining Genomics and Transcriptomics Approaches to Understand Stylosanthes scabra, an Orphan Legume from the Brazilian Caatinga.</title>
        <authorList>
            <person name="Ferreira-Neto J.R.C."/>
            <person name="da Silva M.D."/>
            <person name="Binneck E."/>
            <person name="de Melo N.F."/>
            <person name="da Silva R.H."/>
            <person name="de Melo A.L.T.M."/>
            <person name="Pandolfi V."/>
            <person name="Bustamante F.O."/>
            <person name="Brasileiro-Vidal A.C."/>
            <person name="Benko-Iseppon A.M."/>
        </authorList>
    </citation>
    <scope>NUCLEOTIDE SEQUENCE [LARGE SCALE GENOMIC DNA]</scope>
    <source>
        <tissue evidence="2">Leaves</tissue>
    </source>
</reference>
<accession>A0ABU6VDK6</accession>
<dbReference type="NCBIfam" id="TIGR01640">
    <property type="entry name" value="F_box_assoc_1"/>
    <property type="match status" value="1"/>
</dbReference>
<dbReference type="Pfam" id="PF07734">
    <property type="entry name" value="FBA_1"/>
    <property type="match status" value="1"/>
</dbReference>
<organism evidence="2 3">
    <name type="scientific">Stylosanthes scabra</name>
    <dbReference type="NCBI Taxonomy" id="79078"/>
    <lineage>
        <taxon>Eukaryota</taxon>
        <taxon>Viridiplantae</taxon>
        <taxon>Streptophyta</taxon>
        <taxon>Embryophyta</taxon>
        <taxon>Tracheophyta</taxon>
        <taxon>Spermatophyta</taxon>
        <taxon>Magnoliopsida</taxon>
        <taxon>eudicotyledons</taxon>
        <taxon>Gunneridae</taxon>
        <taxon>Pentapetalae</taxon>
        <taxon>rosids</taxon>
        <taxon>fabids</taxon>
        <taxon>Fabales</taxon>
        <taxon>Fabaceae</taxon>
        <taxon>Papilionoideae</taxon>
        <taxon>50 kb inversion clade</taxon>
        <taxon>dalbergioids sensu lato</taxon>
        <taxon>Dalbergieae</taxon>
        <taxon>Pterocarpus clade</taxon>
        <taxon>Stylosanthes</taxon>
    </lineage>
</organism>
<feature type="domain" description="F-box associated beta-propeller type 1" evidence="1">
    <location>
        <begin position="1"/>
        <end position="206"/>
    </location>
</feature>
<dbReference type="EMBL" id="JASCZI010151159">
    <property type="protein sequence ID" value="MED6170351.1"/>
    <property type="molecule type" value="Genomic_DNA"/>
</dbReference>
<dbReference type="PANTHER" id="PTHR31790">
    <property type="entry name" value="OS02G0783600 PROTEIN"/>
    <property type="match status" value="1"/>
</dbReference>
<proteinExistence type="predicted"/>
<dbReference type="InterPro" id="IPR017451">
    <property type="entry name" value="F-box-assoc_interact_dom"/>
</dbReference>
<sequence>MLWNPCTGFTSEWLQMEAFVITCAFGYDHVNDRYKFFAAASIRKSREFVSKIFTFGVNNHWKAIENSPLFFNCFAIELRGEFVKGTFNWVVRIPDGNSVIVYLDLGTETYGQLCLPERDPDDDFSVIPVIGVLRNCLSVCFDHKKTHCAVWLLNKNQRWSQLAMIPHQTLTFAYVIKFKCLSILYISEDDVLLVRDRGNHKLYLIYLKGWEDSFAYD</sequence>
<name>A0ABU6VDK6_9FABA</name>
<evidence type="ECO:0000259" key="1">
    <source>
        <dbReference type="Pfam" id="PF07734"/>
    </source>
</evidence>
<dbReference type="Proteomes" id="UP001341840">
    <property type="component" value="Unassembled WGS sequence"/>
</dbReference>
<dbReference type="InterPro" id="IPR052361">
    <property type="entry name" value="F-box_domain"/>
</dbReference>
<keyword evidence="3" id="KW-1185">Reference proteome</keyword>
<evidence type="ECO:0000313" key="3">
    <source>
        <dbReference type="Proteomes" id="UP001341840"/>
    </source>
</evidence>
<gene>
    <name evidence="2" type="ORF">PIB30_030067</name>
</gene>
<comment type="caution">
    <text evidence="2">The sequence shown here is derived from an EMBL/GenBank/DDBJ whole genome shotgun (WGS) entry which is preliminary data.</text>
</comment>
<dbReference type="InterPro" id="IPR006527">
    <property type="entry name" value="F-box-assoc_dom_typ1"/>
</dbReference>